<gene>
    <name evidence="2" type="ORF">CVT26_011409</name>
</gene>
<evidence type="ECO:0000256" key="1">
    <source>
        <dbReference type="SAM" id="MobiDB-lite"/>
    </source>
</evidence>
<name>A0A409X4K3_9AGAR</name>
<organism evidence="2 3">
    <name type="scientific">Gymnopilus dilepis</name>
    <dbReference type="NCBI Taxonomy" id="231916"/>
    <lineage>
        <taxon>Eukaryota</taxon>
        <taxon>Fungi</taxon>
        <taxon>Dikarya</taxon>
        <taxon>Basidiomycota</taxon>
        <taxon>Agaricomycotina</taxon>
        <taxon>Agaricomycetes</taxon>
        <taxon>Agaricomycetidae</taxon>
        <taxon>Agaricales</taxon>
        <taxon>Agaricineae</taxon>
        <taxon>Hymenogastraceae</taxon>
        <taxon>Gymnopilus</taxon>
    </lineage>
</organism>
<feature type="compositionally biased region" description="Polar residues" evidence="1">
    <location>
        <begin position="10"/>
        <end position="24"/>
    </location>
</feature>
<dbReference type="Proteomes" id="UP000284706">
    <property type="component" value="Unassembled WGS sequence"/>
</dbReference>
<accession>A0A409X4K3</accession>
<dbReference type="EMBL" id="NHYE01004249">
    <property type="protein sequence ID" value="PPQ85654.1"/>
    <property type="molecule type" value="Genomic_DNA"/>
</dbReference>
<proteinExistence type="predicted"/>
<evidence type="ECO:0000313" key="3">
    <source>
        <dbReference type="Proteomes" id="UP000284706"/>
    </source>
</evidence>
<feature type="region of interest" description="Disordered" evidence="1">
    <location>
        <begin position="1"/>
        <end position="28"/>
    </location>
</feature>
<comment type="caution">
    <text evidence="2">The sequence shown here is derived from an EMBL/GenBank/DDBJ whole genome shotgun (WGS) entry which is preliminary data.</text>
</comment>
<dbReference type="InParanoid" id="A0A409X4K3"/>
<dbReference type="AlphaFoldDB" id="A0A409X4K3"/>
<protein>
    <submittedName>
        <fullName evidence="2">Uncharacterized protein</fullName>
    </submittedName>
</protein>
<reference evidence="2 3" key="1">
    <citation type="journal article" date="2018" name="Evol. Lett.">
        <title>Horizontal gene cluster transfer increased hallucinogenic mushroom diversity.</title>
        <authorList>
            <person name="Reynolds H.T."/>
            <person name="Vijayakumar V."/>
            <person name="Gluck-Thaler E."/>
            <person name="Korotkin H.B."/>
            <person name="Matheny P.B."/>
            <person name="Slot J.C."/>
        </authorList>
    </citation>
    <scope>NUCLEOTIDE SEQUENCE [LARGE SCALE GENOMIC DNA]</scope>
    <source>
        <strain evidence="2 3">SRW20</strain>
    </source>
</reference>
<sequence>MLPSFALPRTTRTTLSNLPASSGSGDEPPQVYKLAALSDHYFEYAGLCDSRPGLDIEAERRRPVEATSTGPVICATVSTSTTSSSRVAIPTLTSTITGNVYGGYTSNPYAPVAPVQPTVPSIQHPAGPSTRALVSQQLAPTPAMYGHTAPTTGLRRRVYVPIAASSLDQSIDLLPVLNLHLLRKSVPPYPPPRGPAGTPTNAAVPPPPPKIMKMVNGTMRSVFHRRLDVLQLD</sequence>
<evidence type="ECO:0000313" key="2">
    <source>
        <dbReference type="EMBL" id="PPQ85654.1"/>
    </source>
</evidence>
<keyword evidence="3" id="KW-1185">Reference proteome</keyword>
<dbReference type="STRING" id="231916.A0A409X4K3"/>